<dbReference type="Proteomes" id="UP001320119">
    <property type="component" value="Chromosome"/>
</dbReference>
<accession>A0AAN1WH20</accession>
<evidence type="ECO:0000313" key="3">
    <source>
        <dbReference type="Proteomes" id="UP001320119"/>
    </source>
</evidence>
<evidence type="ECO:0000259" key="1">
    <source>
        <dbReference type="Pfam" id="PF00144"/>
    </source>
</evidence>
<dbReference type="Gene3D" id="3.40.710.10">
    <property type="entry name" value="DD-peptidase/beta-lactamase superfamily"/>
    <property type="match status" value="1"/>
</dbReference>
<dbReference type="KEGG" id="marq:MARGE09_P1666"/>
<dbReference type="RefSeq" id="WP_236986934.1">
    <property type="nucleotide sequence ID" value="NZ_AP023086.1"/>
</dbReference>
<dbReference type="AlphaFoldDB" id="A0AAN1WH20"/>
<dbReference type="Pfam" id="PF00144">
    <property type="entry name" value="Beta-lactamase"/>
    <property type="match status" value="1"/>
</dbReference>
<reference evidence="2 3" key="1">
    <citation type="journal article" date="2022" name="IScience">
        <title>An ultrasensitive nanofiber-based assay for enzymatic hydrolysis and deep-sea microbial degradation of cellulose.</title>
        <authorList>
            <person name="Tsudome M."/>
            <person name="Tachioka M."/>
            <person name="Miyazaki M."/>
            <person name="Uchimura K."/>
            <person name="Tsuda M."/>
            <person name="Takaki Y."/>
            <person name="Deguchi S."/>
        </authorList>
    </citation>
    <scope>NUCLEOTIDE SEQUENCE [LARGE SCALE GENOMIC DNA]</scope>
    <source>
        <strain evidence="2 3">GE09</strain>
    </source>
</reference>
<dbReference type="PANTHER" id="PTHR43283">
    <property type="entry name" value="BETA-LACTAMASE-RELATED"/>
    <property type="match status" value="1"/>
</dbReference>
<organism evidence="2 3">
    <name type="scientific">Marinagarivorans cellulosilyticus</name>
    <dbReference type="NCBI Taxonomy" id="2721545"/>
    <lineage>
        <taxon>Bacteria</taxon>
        <taxon>Pseudomonadati</taxon>
        <taxon>Pseudomonadota</taxon>
        <taxon>Gammaproteobacteria</taxon>
        <taxon>Cellvibrionales</taxon>
        <taxon>Cellvibrionaceae</taxon>
        <taxon>Marinagarivorans</taxon>
    </lineage>
</organism>
<dbReference type="SUPFAM" id="SSF56601">
    <property type="entry name" value="beta-lactamase/transpeptidase-like"/>
    <property type="match status" value="1"/>
</dbReference>
<name>A0AAN1WH20_9GAMM</name>
<dbReference type="InterPro" id="IPR001466">
    <property type="entry name" value="Beta-lactam-related"/>
</dbReference>
<keyword evidence="3" id="KW-1185">Reference proteome</keyword>
<dbReference type="InterPro" id="IPR012338">
    <property type="entry name" value="Beta-lactam/transpept-like"/>
</dbReference>
<evidence type="ECO:0000313" key="2">
    <source>
        <dbReference type="EMBL" id="BCD97465.1"/>
    </source>
</evidence>
<dbReference type="PANTHER" id="PTHR43283:SF7">
    <property type="entry name" value="BETA-LACTAMASE-RELATED DOMAIN-CONTAINING PROTEIN"/>
    <property type="match status" value="1"/>
</dbReference>
<dbReference type="InterPro" id="IPR050789">
    <property type="entry name" value="Diverse_Enzym_Activities"/>
</dbReference>
<dbReference type="EMBL" id="AP023086">
    <property type="protein sequence ID" value="BCD97465.1"/>
    <property type="molecule type" value="Genomic_DNA"/>
</dbReference>
<feature type="domain" description="Beta-lactamase-related" evidence="1">
    <location>
        <begin position="164"/>
        <end position="446"/>
    </location>
</feature>
<sequence>MFKAKPLRNTLFTVMALLLVLLLVSAALAYRAGYTPRYIAAAPAMLVGFSAKMSCSLYYVSQQSKAQVHQDIVSYSSLFGFPTVVYDDARQRVSASFLGREQQAQYRQGAGCTLVDNHETLPAITTMPLYPDDPISPQAEASDFDKKLGDLLAADNAQQHDTRALLVMRGNGDVIGQAYAEDYHAQSLFLGWSMSKTFTAALIGSLQYRNVIAPFEKEETSSTAPLFIEWQKDARKTISLIDLLTMTSGLAFSELYEPGSDATKMLFEDKSSSLRPLGSSMAFPAGEHWLYSSGTANLLSLYAHRALGNSVENSQRYIQEYLLHPLGMKKAVLELDREGVFVGSSFMFATAQEWANLGALFLNGGTFNDYQMLNAEWVQQAQSPNRSKNDSRYGFQLWLNQGDDHQPLRWPSLPANSFAARGNRGQLIMVVPEYQLVIVRLGWGKPKYPEDAAVAKILAHLP</sequence>
<gene>
    <name evidence="2" type="ORF">MARGE09_P1666</name>
</gene>
<proteinExistence type="predicted"/>
<protein>
    <recommendedName>
        <fullName evidence="1">Beta-lactamase-related domain-containing protein</fullName>
    </recommendedName>
</protein>